<accession>A0A831QUT7</accession>
<feature type="transmembrane region" description="Helical" evidence="1">
    <location>
        <begin position="12"/>
        <end position="31"/>
    </location>
</feature>
<dbReference type="GO" id="GO:0006629">
    <property type="term" value="P:lipid metabolic process"/>
    <property type="evidence" value="ECO:0007669"/>
    <property type="project" value="InterPro"/>
</dbReference>
<dbReference type="InterPro" id="IPR017946">
    <property type="entry name" value="PLC-like_Pdiesterase_TIM-brl"/>
</dbReference>
<evidence type="ECO:0000313" key="2">
    <source>
        <dbReference type="EMBL" id="HEA23363.1"/>
    </source>
</evidence>
<keyword evidence="1" id="KW-1133">Transmembrane helix</keyword>
<sequence>MNLSNRNLKFKYSIYLLFTIISIGATNRILAYTHATLLPASESPNIARQLELYSYSFTAQERSSFSVGDVSEQTERGLTLIHFNTSEKIEYRTFDTHSSAEAAIELVAILKRMIDNKAKFAMLVHDSAAQNLNGQTAALLEMSFVKLSSIKNRQAYVMHNLDGLISEEVDDSSIAEIVTVPAKISDNTIYFPKIKYEFEPSIDRYIAHAGGEINGVKSTNSKQALDENYKKGFRLFELDIIETSDGKLVAAHDWKMWARFTDYTGTLPPTLAEFKKHKIYGDYETLDVEGVNDWFAAHPDATLITDKVNDPIAFAKGFVDSKRLIMELFSLLAIEEASQNGINTIISQEPLLAIKGDKLTYLAVNNIKYVAVSRRIIASNTKLLLQLRDQGIKVYVYNVNFDSGKDENYVQENEIGLVYGMYADKWVFDKNLKSLSK</sequence>
<dbReference type="GO" id="GO:0008081">
    <property type="term" value="F:phosphoric diester hydrolase activity"/>
    <property type="evidence" value="ECO:0007669"/>
    <property type="project" value="InterPro"/>
</dbReference>
<keyword evidence="1" id="KW-0812">Transmembrane</keyword>
<organism evidence="2">
    <name type="scientific">Pricia antarctica</name>
    <dbReference type="NCBI Taxonomy" id="641691"/>
    <lineage>
        <taxon>Bacteria</taxon>
        <taxon>Pseudomonadati</taxon>
        <taxon>Bacteroidota</taxon>
        <taxon>Flavobacteriia</taxon>
        <taxon>Flavobacteriales</taxon>
        <taxon>Flavobacteriaceae</taxon>
        <taxon>Pricia</taxon>
    </lineage>
</organism>
<dbReference type="Proteomes" id="UP000886191">
    <property type="component" value="Unassembled WGS sequence"/>
</dbReference>
<evidence type="ECO:0008006" key="3">
    <source>
        <dbReference type="Google" id="ProtNLM"/>
    </source>
</evidence>
<reference evidence="2" key="1">
    <citation type="journal article" date="2020" name="mSystems">
        <title>Genome- and Community-Level Interaction Insights into Carbon Utilization and Element Cycling Functions of Hydrothermarchaeota in Hydrothermal Sediment.</title>
        <authorList>
            <person name="Zhou Z."/>
            <person name="Liu Y."/>
            <person name="Xu W."/>
            <person name="Pan J."/>
            <person name="Luo Z.H."/>
            <person name="Li M."/>
        </authorList>
    </citation>
    <scope>NUCLEOTIDE SEQUENCE [LARGE SCALE GENOMIC DNA]</scope>
    <source>
        <strain evidence="2">HyVt-345</strain>
    </source>
</reference>
<comment type="caution">
    <text evidence="2">The sequence shown here is derived from an EMBL/GenBank/DDBJ whole genome shotgun (WGS) entry which is preliminary data.</text>
</comment>
<dbReference type="SUPFAM" id="SSF51695">
    <property type="entry name" value="PLC-like phosphodiesterases"/>
    <property type="match status" value="1"/>
</dbReference>
<evidence type="ECO:0000256" key="1">
    <source>
        <dbReference type="SAM" id="Phobius"/>
    </source>
</evidence>
<dbReference type="EMBL" id="DRGL01000079">
    <property type="protein sequence ID" value="HEA23363.1"/>
    <property type="molecule type" value="Genomic_DNA"/>
</dbReference>
<gene>
    <name evidence="2" type="ORF">ENH87_20970</name>
</gene>
<keyword evidence="1" id="KW-0472">Membrane</keyword>
<protein>
    <recommendedName>
        <fullName evidence="3">Glycerophosphoryl diester phosphodiesterase</fullName>
    </recommendedName>
</protein>
<dbReference type="AlphaFoldDB" id="A0A831QUT7"/>
<proteinExistence type="predicted"/>
<name>A0A831QUT7_9FLAO</name>
<dbReference type="Gene3D" id="3.20.20.190">
    <property type="entry name" value="Phosphatidylinositol (PI) phosphodiesterase"/>
    <property type="match status" value="1"/>
</dbReference>